<dbReference type="InterPro" id="IPR006342">
    <property type="entry name" value="FkbM_mtfrase"/>
</dbReference>
<dbReference type="RefSeq" id="WP_279252604.1">
    <property type="nucleotide sequence ID" value="NZ_SHNP01000003.1"/>
</dbReference>
<dbReference type="InterPro" id="IPR029063">
    <property type="entry name" value="SAM-dependent_MTases_sf"/>
</dbReference>
<dbReference type="GO" id="GO:0008168">
    <property type="term" value="F:methyltransferase activity"/>
    <property type="evidence" value="ECO:0007669"/>
    <property type="project" value="UniProtKB-KW"/>
</dbReference>
<protein>
    <submittedName>
        <fullName evidence="2">FkbM family methyltransferase</fullName>
    </submittedName>
</protein>
<evidence type="ECO:0000313" key="2">
    <source>
        <dbReference type="EMBL" id="MCX2973736.1"/>
    </source>
</evidence>
<comment type="caution">
    <text evidence="2">The sequence shown here is derived from an EMBL/GenBank/DDBJ whole genome shotgun (WGS) entry which is preliminary data.</text>
</comment>
<dbReference type="PANTHER" id="PTHR34203:SF15">
    <property type="entry name" value="SLL1173 PROTEIN"/>
    <property type="match status" value="1"/>
</dbReference>
<dbReference type="SUPFAM" id="SSF53335">
    <property type="entry name" value="S-adenosyl-L-methionine-dependent methyltransferases"/>
    <property type="match status" value="1"/>
</dbReference>
<dbReference type="PANTHER" id="PTHR34203">
    <property type="entry name" value="METHYLTRANSFERASE, FKBM FAMILY PROTEIN"/>
    <property type="match status" value="1"/>
</dbReference>
<sequence length="268" mass="29862">MSHFLQKLLPRPLRREKKTVTPKKLPAAQYQALNALKCRIWYNQYGGYCLPEASLHRTAPRKILRGEAYEPETIEFMRAHCRGGDVVHAGTYFGDFLPALSQACDSNCLVWAFEPNPENYRCAQITTLINALNNVQLQNAGLGDAPATLHMRTRDSQGVSLGGKSHLVVAGEFNANTDEDVRIVTIDSVVGDERPVSIIQLDVEDHEKAALSGALQTISRCLPIIILEVRKGSDLLQSEWFDRTIISLGYRQTATLHGNTVFEYHGES</sequence>
<evidence type="ECO:0000313" key="3">
    <source>
        <dbReference type="Proteomes" id="UP001143307"/>
    </source>
</evidence>
<dbReference type="Gene3D" id="3.40.50.150">
    <property type="entry name" value="Vaccinia Virus protein VP39"/>
    <property type="match status" value="1"/>
</dbReference>
<evidence type="ECO:0000259" key="1">
    <source>
        <dbReference type="Pfam" id="PF05050"/>
    </source>
</evidence>
<keyword evidence="2" id="KW-0489">Methyltransferase</keyword>
<dbReference type="Pfam" id="PF05050">
    <property type="entry name" value="Methyltransf_21"/>
    <property type="match status" value="1"/>
</dbReference>
<accession>A0ABT3SUU4</accession>
<dbReference type="EMBL" id="SHNP01000003">
    <property type="protein sequence ID" value="MCX2973736.1"/>
    <property type="molecule type" value="Genomic_DNA"/>
</dbReference>
<proteinExistence type="predicted"/>
<dbReference type="Proteomes" id="UP001143307">
    <property type="component" value="Unassembled WGS sequence"/>
</dbReference>
<dbReference type="GO" id="GO:0032259">
    <property type="term" value="P:methylation"/>
    <property type="evidence" value="ECO:0007669"/>
    <property type="project" value="UniProtKB-KW"/>
</dbReference>
<keyword evidence="3" id="KW-1185">Reference proteome</keyword>
<feature type="domain" description="Methyltransferase FkbM" evidence="1">
    <location>
        <begin position="89"/>
        <end position="232"/>
    </location>
</feature>
<reference evidence="2" key="1">
    <citation type="submission" date="2019-02" db="EMBL/GenBank/DDBJ databases">
        <authorList>
            <person name="Li S.-H."/>
        </authorList>
    </citation>
    <scope>NUCLEOTIDE SEQUENCE</scope>
    <source>
        <strain evidence="2">IMCC8485</strain>
    </source>
</reference>
<keyword evidence="2" id="KW-0808">Transferase</keyword>
<gene>
    <name evidence="2" type="ORF">EYC87_09120</name>
</gene>
<organism evidence="2 3">
    <name type="scientific">Candidatus Seongchinamella marina</name>
    <dbReference type="NCBI Taxonomy" id="2518990"/>
    <lineage>
        <taxon>Bacteria</taxon>
        <taxon>Pseudomonadati</taxon>
        <taxon>Pseudomonadota</taxon>
        <taxon>Gammaproteobacteria</taxon>
        <taxon>Cellvibrionales</taxon>
        <taxon>Halieaceae</taxon>
        <taxon>Seongchinamella</taxon>
    </lineage>
</organism>
<name>A0ABT3SUU4_9GAMM</name>
<dbReference type="InterPro" id="IPR052514">
    <property type="entry name" value="SAM-dependent_MTase"/>
</dbReference>
<dbReference type="NCBIfam" id="TIGR01444">
    <property type="entry name" value="fkbM_fam"/>
    <property type="match status" value="1"/>
</dbReference>